<organism evidence="5 7">
    <name type="scientific">Volvox reticuliferus</name>
    <dbReference type="NCBI Taxonomy" id="1737510"/>
    <lineage>
        <taxon>Eukaryota</taxon>
        <taxon>Viridiplantae</taxon>
        <taxon>Chlorophyta</taxon>
        <taxon>core chlorophytes</taxon>
        <taxon>Chlorophyceae</taxon>
        <taxon>CS clade</taxon>
        <taxon>Chlamydomonadales</taxon>
        <taxon>Volvocaceae</taxon>
        <taxon>Volvox</taxon>
    </lineage>
</organism>
<evidence type="ECO:0000313" key="5">
    <source>
        <dbReference type="EMBL" id="GIL72887.1"/>
    </source>
</evidence>
<dbReference type="Pfam" id="PF00076">
    <property type="entry name" value="RRM_1"/>
    <property type="match status" value="3"/>
</dbReference>
<dbReference type="SMART" id="SM00360">
    <property type="entry name" value="RRM"/>
    <property type="match status" value="3"/>
</dbReference>
<feature type="compositionally biased region" description="Gly residues" evidence="3">
    <location>
        <begin position="583"/>
        <end position="594"/>
    </location>
</feature>
<name>A0A8J4C465_9CHLO</name>
<feature type="compositionally biased region" description="Gly residues" evidence="3">
    <location>
        <begin position="408"/>
        <end position="435"/>
    </location>
</feature>
<proteinExistence type="predicted"/>
<evidence type="ECO:0000259" key="4">
    <source>
        <dbReference type="PROSITE" id="PS50102"/>
    </source>
</evidence>
<dbReference type="AlphaFoldDB" id="A0A8J4C465"/>
<accession>A0A8J4C465</accession>
<dbReference type="EMBL" id="BNCP01000004">
    <property type="protein sequence ID" value="GIL72887.1"/>
    <property type="molecule type" value="Genomic_DNA"/>
</dbReference>
<feature type="compositionally biased region" description="Gly residues" evidence="3">
    <location>
        <begin position="601"/>
        <end position="640"/>
    </location>
</feature>
<dbReference type="GO" id="GO:0003723">
    <property type="term" value="F:RNA binding"/>
    <property type="evidence" value="ECO:0007669"/>
    <property type="project" value="UniProtKB-UniRule"/>
</dbReference>
<feature type="region of interest" description="Disordered" evidence="3">
    <location>
        <begin position="406"/>
        <end position="435"/>
    </location>
</feature>
<feature type="compositionally biased region" description="Basic and acidic residues" evidence="3">
    <location>
        <begin position="94"/>
        <end position="106"/>
    </location>
</feature>
<feature type="region of interest" description="Disordered" evidence="3">
    <location>
        <begin position="1"/>
        <end position="121"/>
    </location>
</feature>
<evidence type="ECO:0000256" key="1">
    <source>
        <dbReference type="ARBA" id="ARBA00022884"/>
    </source>
</evidence>
<evidence type="ECO:0000313" key="6">
    <source>
        <dbReference type="EMBL" id="GIL99372.1"/>
    </source>
</evidence>
<feature type="compositionally biased region" description="Basic and acidic residues" evidence="3">
    <location>
        <begin position="78"/>
        <end position="87"/>
    </location>
</feature>
<dbReference type="PROSITE" id="PS50102">
    <property type="entry name" value="RRM"/>
    <property type="match status" value="3"/>
</dbReference>
<feature type="domain" description="RRM" evidence="4">
    <location>
        <begin position="121"/>
        <end position="197"/>
    </location>
</feature>
<feature type="compositionally biased region" description="Acidic residues" evidence="3">
    <location>
        <begin position="1"/>
        <end position="25"/>
    </location>
</feature>
<keyword evidence="1 2" id="KW-0694">RNA-binding</keyword>
<dbReference type="SUPFAM" id="SSF54928">
    <property type="entry name" value="RNA-binding domain, RBD"/>
    <property type="match status" value="3"/>
</dbReference>
<protein>
    <recommendedName>
        <fullName evidence="4">RRM domain-containing protein</fullName>
    </recommendedName>
</protein>
<dbReference type="Proteomes" id="UP000747110">
    <property type="component" value="Unassembled WGS sequence"/>
</dbReference>
<dbReference type="CDD" id="cd00590">
    <property type="entry name" value="RRM_SF"/>
    <property type="match status" value="1"/>
</dbReference>
<evidence type="ECO:0000313" key="7">
    <source>
        <dbReference type="Proteomes" id="UP000747110"/>
    </source>
</evidence>
<feature type="domain" description="RRM" evidence="4">
    <location>
        <begin position="204"/>
        <end position="285"/>
    </location>
</feature>
<feature type="compositionally biased region" description="Gly residues" evidence="3">
    <location>
        <begin position="711"/>
        <end position="739"/>
    </location>
</feature>
<dbReference type="EMBL" id="BNCQ01000006">
    <property type="protein sequence ID" value="GIL99372.1"/>
    <property type="molecule type" value="Genomic_DNA"/>
</dbReference>
<feature type="region of interest" description="Disordered" evidence="3">
    <location>
        <begin position="697"/>
        <end position="786"/>
    </location>
</feature>
<sequence>MAEEQEQYVEEAGLGDDADMGEEYAGDPNGDCMNDAAAEGVGDQPQVAANNTENGCGVDTLTDCEPKGDGGAPNVREQGPDEAREQELATAEDELQRNQEQEEKQGTGDTEDPMSQPPHGTEVFISKIPREASDSQLKAFCEMAGEVYAMRVPKDRESNTNKGYCFCVFKNREAAEKAMTILEGREVKDFPGRRVNVVPSIVKNKLYIGQMPRDITREELDVLLKAEVVGLEKIELMMDKETNQARGFGFIAFYNNAAATMALRKLSRPEFRLRGHQVQVMWADPKRDEIGTEKVKSIYVGNLPEHYTENDLRSIFTQYGTIDRVTLLYMPDDVSKLRNYAFITYTDRSSAVRAVSEAENNKKHTMADKELLVHMAKPHTQREDGMGGMGMIRGYGSGGYGYHPRGYGPPGRGGGRGPGGRGSGRFGPGGGRGYGGRGYPQADYGYGYEEGYDYGYEEGYEEDYDSYGYGYGYGAYPGMPIMPVVVPSGQFGYVVGGTTGYHEGGGSGSGGPLRRSGGAPAGPGPRDRSAEGRGEGRPGGEYGASGAGYGGGGYGGSSGRGGGGGGGYDDRGYGDKFPSRGEYGSGRPGSYEGGGGHRDAGGYGGGERYYGGGHQGGRGGGGPARGGYGGGDRGGGGGYGERGYGERGYAERGYGGDRSGSVYGAGHYGGERTGGGYGGERGSGSYGAERGGYAGSGGTPSYNAHPPSRGAPGGGGPTYAGGTSGYHGGSGGYLGGSSGSGRPTSYQGGSGSYTGGSGGSRPPAGPAGGGYGGRGGAPSGPRYAPY</sequence>
<evidence type="ECO:0000256" key="2">
    <source>
        <dbReference type="PROSITE-ProRule" id="PRU00176"/>
    </source>
</evidence>
<feature type="compositionally biased region" description="Gly residues" evidence="3">
    <location>
        <begin position="748"/>
        <end position="759"/>
    </location>
</feature>
<dbReference type="InterPro" id="IPR035979">
    <property type="entry name" value="RBD_domain_sf"/>
</dbReference>
<gene>
    <name evidence="5" type="ORF">Vretifemale_3170</name>
    <name evidence="6" type="ORF">Vretimale_4552</name>
</gene>
<dbReference type="Proteomes" id="UP000722791">
    <property type="component" value="Unassembled WGS sequence"/>
</dbReference>
<feature type="region of interest" description="Disordered" evidence="3">
    <location>
        <begin position="503"/>
        <end position="544"/>
    </location>
</feature>
<feature type="region of interest" description="Disordered" evidence="3">
    <location>
        <begin position="559"/>
        <end position="640"/>
    </location>
</feature>
<dbReference type="OrthoDB" id="3800936at2759"/>
<feature type="domain" description="RRM" evidence="4">
    <location>
        <begin position="296"/>
        <end position="378"/>
    </location>
</feature>
<evidence type="ECO:0000256" key="3">
    <source>
        <dbReference type="SAM" id="MobiDB-lite"/>
    </source>
</evidence>
<dbReference type="Gene3D" id="3.30.70.330">
    <property type="match status" value="3"/>
</dbReference>
<comment type="caution">
    <text evidence="5">The sequence shown here is derived from an EMBL/GenBank/DDBJ whole genome shotgun (WGS) entry which is preliminary data.</text>
</comment>
<feature type="compositionally biased region" description="Gly residues" evidence="3">
    <location>
        <begin position="766"/>
        <end position="778"/>
    </location>
</feature>
<feature type="compositionally biased region" description="Basic and acidic residues" evidence="3">
    <location>
        <begin position="568"/>
        <end position="579"/>
    </location>
</feature>
<dbReference type="PANTHER" id="PTHR21245">
    <property type="entry name" value="HETEROGENEOUS NUCLEAR RIBONUCLEOPROTEIN"/>
    <property type="match status" value="1"/>
</dbReference>
<reference evidence="5" key="1">
    <citation type="journal article" date="2021" name="Proc. Natl. Acad. Sci. U.S.A.">
        <title>Three genomes in the algal genus Volvox reveal the fate of a haploid sex-determining region after a transition to homothallism.</title>
        <authorList>
            <person name="Yamamoto K."/>
            <person name="Hamaji T."/>
            <person name="Kawai-Toyooka H."/>
            <person name="Matsuzaki R."/>
            <person name="Takahashi F."/>
            <person name="Nishimura Y."/>
            <person name="Kawachi M."/>
            <person name="Noguchi H."/>
            <person name="Minakuchi Y."/>
            <person name="Umen J.G."/>
            <person name="Toyoda A."/>
            <person name="Nozaki H."/>
        </authorList>
    </citation>
    <scope>NUCLEOTIDE SEQUENCE</scope>
    <source>
        <strain evidence="6">NIES-3785</strain>
        <strain evidence="5">NIES-3786</strain>
    </source>
</reference>
<dbReference type="InterPro" id="IPR012677">
    <property type="entry name" value="Nucleotide-bd_a/b_plait_sf"/>
</dbReference>
<keyword evidence="7" id="KW-1185">Reference proteome</keyword>
<feature type="compositionally biased region" description="Basic and acidic residues" evidence="3">
    <location>
        <begin position="525"/>
        <end position="538"/>
    </location>
</feature>
<dbReference type="PRINTS" id="PR01228">
    <property type="entry name" value="EGGSHELL"/>
</dbReference>
<dbReference type="InterPro" id="IPR000504">
    <property type="entry name" value="RRM_dom"/>
</dbReference>